<reference evidence="2" key="1">
    <citation type="journal article" date="2011" name="MBio">
        <title>Novel metabolic attributes of the genus Cyanothece, comprising a group of unicellular nitrogen-fixing Cyanobacteria.</title>
        <authorList>
            <person name="Bandyopadhyay A."/>
            <person name="Elvitigala T."/>
            <person name="Welsh E."/>
            <person name="Stockel J."/>
            <person name="Liberton M."/>
            <person name="Min H."/>
            <person name="Sherman L.A."/>
            <person name="Pakrasi H.B."/>
        </authorList>
    </citation>
    <scope>NUCLEOTIDE SEQUENCE [LARGE SCALE GENOMIC DNA]</scope>
    <source>
        <strain evidence="2">PCC 7822</strain>
    </source>
</reference>
<protein>
    <submittedName>
        <fullName evidence="1">XisI protein</fullName>
    </submittedName>
</protein>
<dbReference type="InterPro" id="IPR035943">
    <property type="entry name" value="XisI-like_sf"/>
</dbReference>
<dbReference type="KEGG" id="cyj:Cyan7822_0757"/>
<dbReference type="InterPro" id="IPR014968">
    <property type="entry name" value="XisI"/>
</dbReference>
<proteinExistence type="predicted"/>
<keyword evidence="2" id="KW-1185">Reference proteome</keyword>
<dbReference type="CDD" id="cd16382">
    <property type="entry name" value="XisI-like"/>
    <property type="match status" value="1"/>
</dbReference>
<dbReference type="AlphaFoldDB" id="E0UBF2"/>
<dbReference type="HOGENOM" id="CLU_149829_1_0_3"/>
<sequence>MDKLNHYRNLIKKILTEYEQLASKTPNPSGVDTVLAFDEKRDQYLWFQIGWYEEKRVKGITVYVRIKNDKIWIEEDWTEEGIATKLLSEGVPKSDIVLAFHSPEKRKFTEFAIELTG</sequence>
<name>E0UBF2_GLOV7</name>
<evidence type="ECO:0000313" key="2">
    <source>
        <dbReference type="Proteomes" id="UP000008206"/>
    </source>
</evidence>
<dbReference type="EMBL" id="CP002198">
    <property type="protein sequence ID" value="ADN12784.1"/>
    <property type="molecule type" value="Genomic_DNA"/>
</dbReference>
<accession>E0UBF2</accession>
<organism evidence="1 2">
    <name type="scientific">Gloeothece verrucosa (strain PCC 7822)</name>
    <name type="common">Cyanothece sp. (strain PCC 7822)</name>
    <dbReference type="NCBI Taxonomy" id="497965"/>
    <lineage>
        <taxon>Bacteria</taxon>
        <taxon>Bacillati</taxon>
        <taxon>Cyanobacteriota</taxon>
        <taxon>Cyanophyceae</taxon>
        <taxon>Oscillatoriophycideae</taxon>
        <taxon>Chroococcales</taxon>
        <taxon>Aphanothecaceae</taxon>
        <taxon>Gloeothece</taxon>
        <taxon>Gloeothece verrucosa</taxon>
    </lineage>
</organism>
<dbReference type="Pfam" id="PF08869">
    <property type="entry name" value="XisI"/>
    <property type="match status" value="1"/>
</dbReference>
<dbReference type="RefSeq" id="WP_013320894.1">
    <property type="nucleotide sequence ID" value="NC_014501.1"/>
</dbReference>
<gene>
    <name evidence="1" type="ordered locus">Cyan7822_0757</name>
</gene>
<evidence type="ECO:0000313" key="1">
    <source>
        <dbReference type="EMBL" id="ADN12784.1"/>
    </source>
</evidence>
<dbReference type="Proteomes" id="UP000008206">
    <property type="component" value="Chromosome"/>
</dbReference>
<dbReference type="Gene3D" id="3.30.310.110">
    <property type="entry name" value="XisI-like"/>
    <property type="match status" value="1"/>
</dbReference>
<dbReference type="eggNOG" id="ENOG503022N">
    <property type="taxonomic scope" value="Bacteria"/>
</dbReference>
<dbReference type="SUPFAM" id="SSF143847">
    <property type="entry name" value="XisI-like"/>
    <property type="match status" value="1"/>
</dbReference>
<dbReference type="STRING" id="497965.Cyan7822_0757"/>
<dbReference type="OrthoDB" id="467081at2"/>